<proteinExistence type="predicted"/>
<evidence type="ECO:0000313" key="1">
    <source>
        <dbReference type="EMBL" id="PSL02885.1"/>
    </source>
</evidence>
<dbReference type="AlphaFoldDB" id="A0A2P8E073"/>
<dbReference type="EMBL" id="PYGE01000009">
    <property type="protein sequence ID" value="PSL02885.1"/>
    <property type="molecule type" value="Genomic_DNA"/>
</dbReference>
<reference evidence="1 2" key="1">
    <citation type="submission" date="2018-03" db="EMBL/GenBank/DDBJ databases">
        <title>Genomic Encyclopedia of Archaeal and Bacterial Type Strains, Phase II (KMG-II): from individual species to whole genera.</title>
        <authorList>
            <person name="Goeker M."/>
        </authorList>
    </citation>
    <scope>NUCLEOTIDE SEQUENCE [LARGE SCALE GENOMIC DNA]</scope>
    <source>
        <strain evidence="1 2">DSM 45211</strain>
    </source>
</reference>
<organism evidence="1 2">
    <name type="scientific">Haloactinopolyspora alba</name>
    <dbReference type="NCBI Taxonomy" id="648780"/>
    <lineage>
        <taxon>Bacteria</taxon>
        <taxon>Bacillati</taxon>
        <taxon>Actinomycetota</taxon>
        <taxon>Actinomycetes</taxon>
        <taxon>Jiangellales</taxon>
        <taxon>Jiangellaceae</taxon>
        <taxon>Haloactinopolyspora</taxon>
    </lineage>
</organism>
<accession>A0A2P8E073</accession>
<keyword evidence="2" id="KW-1185">Reference proteome</keyword>
<comment type="caution">
    <text evidence="1">The sequence shown here is derived from an EMBL/GenBank/DDBJ whole genome shotgun (WGS) entry which is preliminary data.</text>
</comment>
<name>A0A2P8E073_9ACTN</name>
<dbReference type="Proteomes" id="UP000243528">
    <property type="component" value="Unassembled WGS sequence"/>
</dbReference>
<evidence type="ECO:0000313" key="2">
    <source>
        <dbReference type="Proteomes" id="UP000243528"/>
    </source>
</evidence>
<gene>
    <name evidence="1" type="ORF">CLV30_109193</name>
</gene>
<protein>
    <submittedName>
        <fullName evidence="1">Uncharacterized protein</fullName>
    </submittedName>
</protein>
<sequence>MFLAQKLSMTVGRLRHEMSNDEFVRWGAYYARKAQREEMERLKQDGRRS</sequence>